<evidence type="ECO:0000313" key="2">
    <source>
        <dbReference type="Proteomes" id="UP000580856"/>
    </source>
</evidence>
<dbReference type="Gene3D" id="1.10.3210.10">
    <property type="entry name" value="Hypothetical protein af1432"/>
    <property type="match status" value="1"/>
</dbReference>
<proteinExistence type="predicted"/>
<gene>
    <name evidence="1" type="ORF">GGQ74_001457</name>
</gene>
<organism evidence="1 2">
    <name type="scientific">Desulfobaculum xiamenense</name>
    <dbReference type="NCBI Taxonomy" id="995050"/>
    <lineage>
        <taxon>Bacteria</taxon>
        <taxon>Pseudomonadati</taxon>
        <taxon>Thermodesulfobacteriota</taxon>
        <taxon>Desulfovibrionia</taxon>
        <taxon>Desulfovibrionales</taxon>
        <taxon>Desulfovibrionaceae</taxon>
        <taxon>Desulfobaculum</taxon>
    </lineage>
</organism>
<name>A0A846QKW6_9BACT</name>
<keyword evidence="2" id="KW-1185">Reference proteome</keyword>
<comment type="caution">
    <text evidence="1">The sequence shown here is derived from an EMBL/GenBank/DDBJ whole genome shotgun (WGS) entry which is preliminary data.</text>
</comment>
<sequence length="312" mass="34616">MPQNIPVEDVPHLYDLLNPADASAVIAEVERIHRDCGFGSLPALLKELHADTLRLFAGRYPGYRASNTSYHDLEHTLSVVLASARLLHGIHLLDGDSDPDTFALAILGSYFHDMGLLQENADTEGSGAKYTVGHEDRSITLMRSYLSARNVGEVRLAELACVIDCTRLTLHPKDIPFPTRQSHTAGRIVGSADLIAQIADRNYLEKLLLLFQEFREAGLPGFDSELDLLAKTQAFYDSVARPRLDTALGGMRGYMHAHFKKTHGLDCDLYQVSIRKNLRHLRHLVETCGDSFDCFLKSLKRNGIGGTLHNGK</sequence>
<dbReference type="AlphaFoldDB" id="A0A846QKW6"/>
<evidence type="ECO:0008006" key="3">
    <source>
        <dbReference type="Google" id="ProtNLM"/>
    </source>
</evidence>
<evidence type="ECO:0000313" key="1">
    <source>
        <dbReference type="EMBL" id="NJB67817.1"/>
    </source>
</evidence>
<dbReference type="EMBL" id="JAATJA010000001">
    <property type="protein sequence ID" value="NJB67817.1"/>
    <property type="molecule type" value="Genomic_DNA"/>
</dbReference>
<dbReference type="InterPro" id="IPR003607">
    <property type="entry name" value="HD/PDEase_dom"/>
</dbReference>
<reference evidence="1 2" key="1">
    <citation type="submission" date="2020-03" db="EMBL/GenBank/DDBJ databases">
        <title>Genomic Encyclopedia of Type Strains, Phase IV (KMG-IV): sequencing the most valuable type-strain genomes for metagenomic binning, comparative biology and taxonomic classification.</title>
        <authorList>
            <person name="Goeker M."/>
        </authorList>
    </citation>
    <scope>NUCLEOTIDE SEQUENCE [LARGE SCALE GENOMIC DNA]</scope>
    <source>
        <strain evidence="1 2">DSM 24233</strain>
    </source>
</reference>
<dbReference type="RefSeq" id="WP_167940837.1">
    <property type="nucleotide sequence ID" value="NZ_JAATJA010000001.1"/>
</dbReference>
<dbReference type="SUPFAM" id="SSF109604">
    <property type="entry name" value="HD-domain/PDEase-like"/>
    <property type="match status" value="1"/>
</dbReference>
<dbReference type="Proteomes" id="UP000580856">
    <property type="component" value="Unassembled WGS sequence"/>
</dbReference>
<accession>A0A846QKW6</accession>
<dbReference type="CDD" id="cd00077">
    <property type="entry name" value="HDc"/>
    <property type="match status" value="1"/>
</dbReference>
<protein>
    <recommendedName>
        <fullName evidence="3">HD/PDEase domain-containing protein</fullName>
    </recommendedName>
</protein>